<evidence type="ECO:0000313" key="2">
    <source>
        <dbReference type="Proteomes" id="UP001234202"/>
    </source>
</evidence>
<gene>
    <name evidence="1" type="ORF">QFC24_002620</name>
</gene>
<proteinExistence type="predicted"/>
<dbReference type="Proteomes" id="UP001234202">
    <property type="component" value="Unassembled WGS sequence"/>
</dbReference>
<dbReference type="EMBL" id="JASBWV010000007">
    <property type="protein sequence ID" value="KAJ9125836.1"/>
    <property type="molecule type" value="Genomic_DNA"/>
</dbReference>
<evidence type="ECO:0000313" key="1">
    <source>
        <dbReference type="EMBL" id="KAJ9125836.1"/>
    </source>
</evidence>
<reference evidence="1" key="1">
    <citation type="submission" date="2023-04" db="EMBL/GenBank/DDBJ databases">
        <title>Draft Genome sequencing of Naganishia species isolated from polar environments using Oxford Nanopore Technology.</title>
        <authorList>
            <person name="Leo P."/>
            <person name="Venkateswaran K."/>
        </authorList>
    </citation>
    <scope>NUCLEOTIDE SEQUENCE</scope>
    <source>
        <strain evidence="1">DBVPG 5303</strain>
    </source>
</reference>
<accession>A0ACC2XR25</accession>
<sequence length="631" mass="65102">MSAPTAKPSAASAEPSKPQTPRYVPGADGLASKKPKKKKANTSGHAAPTSTVNGDTPVALLSKAPSASELPAELLAEKGEIERELKEDAAAAAASGGHEKGPIGEAVSRRMKVLTKKIQRFRAYMEKPEASLNPDQKAAIATLPALEGGLRELEDIAKSVETIEHDHRNSSREELENAKLEAVEMYKRETLPLLATLISVHSSLHPASLSTSTSFIPVDLPPHLQEITSQDVSAIDDMYERLRNGGKEGVEVVLTLVKGLEGTHLHALLSGSQTTSSSTDPSAEQQEDSTPVFSPAAQEQTLPETSETNPPASLSFLQQTNDVDETSPAAATAYEMAAFEQGPEVADSAPKEVAPAHAAGNTEEMSFMQTSELPMQQTHQQSAFQGDHFQVQQGAHESGPGLGMENAFKVGEDAESAPAPSVAQLEGQSLSAQQPSSFNWADAEDSHHVPETFSLPSGTEAPLASAPVPAATEGVSAEATGIAPPLALEATGGVHPAQGPQSGQRGRGGRGGRGGFRGGPRGGFRRQGNGPANPNSENNNTGGNKTGQLTGTDSDGFQVAGRRRPPPAPGAPGFNQGGSFRGRGRGFPGGPGANGEGGRGRGGRGRGGPRPPNAVAQKPAPADAAAATPAA</sequence>
<organism evidence="1 2">
    <name type="scientific">Naganishia onofrii</name>
    <dbReference type="NCBI Taxonomy" id="1851511"/>
    <lineage>
        <taxon>Eukaryota</taxon>
        <taxon>Fungi</taxon>
        <taxon>Dikarya</taxon>
        <taxon>Basidiomycota</taxon>
        <taxon>Agaricomycotina</taxon>
        <taxon>Tremellomycetes</taxon>
        <taxon>Filobasidiales</taxon>
        <taxon>Filobasidiaceae</taxon>
        <taxon>Naganishia</taxon>
    </lineage>
</organism>
<protein>
    <submittedName>
        <fullName evidence="1">Uncharacterized protein</fullName>
    </submittedName>
</protein>
<name>A0ACC2XR25_9TREE</name>
<keyword evidence="2" id="KW-1185">Reference proteome</keyword>
<comment type="caution">
    <text evidence="1">The sequence shown here is derived from an EMBL/GenBank/DDBJ whole genome shotgun (WGS) entry which is preliminary data.</text>
</comment>